<dbReference type="SMART" id="SM00192">
    <property type="entry name" value="LDLa"/>
    <property type="match status" value="3"/>
</dbReference>
<protein>
    <submittedName>
        <fullName evidence="7">Apical endosomal glycoprotein-like</fullName>
    </submittedName>
</protein>
<dbReference type="InterPro" id="IPR000998">
    <property type="entry name" value="MAM_dom"/>
</dbReference>
<dbReference type="PROSITE" id="PS01209">
    <property type="entry name" value="LDLRA_1"/>
    <property type="match status" value="1"/>
</dbReference>
<keyword evidence="4" id="KW-0812">Transmembrane</keyword>
<evidence type="ECO:0000256" key="3">
    <source>
        <dbReference type="SAM" id="MobiDB-lite"/>
    </source>
</evidence>
<evidence type="ECO:0000313" key="7">
    <source>
        <dbReference type="RefSeq" id="XP_002733328.1"/>
    </source>
</evidence>
<dbReference type="InterPro" id="IPR051560">
    <property type="entry name" value="MAM_domain-containing"/>
</dbReference>
<comment type="caution">
    <text evidence="2">Lacks conserved residue(s) required for the propagation of feature annotation.</text>
</comment>
<feature type="transmembrane region" description="Helical" evidence="4">
    <location>
        <begin position="1656"/>
        <end position="1681"/>
    </location>
</feature>
<gene>
    <name evidence="7" type="primary">LOC100367662</name>
</gene>
<dbReference type="RefSeq" id="XP_002733328.1">
    <property type="nucleotide sequence ID" value="XM_002733282.1"/>
</dbReference>
<feature type="disulfide bond" evidence="2">
    <location>
        <begin position="530"/>
        <end position="545"/>
    </location>
</feature>
<feature type="compositionally biased region" description="Polar residues" evidence="3">
    <location>
        <begin position="1336"/>
        <end position="1355"/>
    </location>
</feature>
<dbReference type="CDD" id="cd00112">
    <property type="entry name" value="LDLa"/>
    <property type="match status" value="3"/>
</dbReference>
<dbReference type="PROSITE" id="PS50068">
    <property type="entry name" value="LDLRA_2"/>
    <property type="match status" value="3"/>
</dbReference>
<keyword evidence="1 2" id="KW-1015">Disulfide bond</keyword>
<feature type="domain" description="MAM" evidence="5">
    <location>
        <begin position="969"/>
        <end position="1133"/>
    </location>
</feature>
<feature type="domain" description="MAM" evidence="5">
    <location>
        <begin position="1143"/>
        <end position="1307"/>
    </location>
</feature>
<dbReference type="PROSITE" id="PS50060">
    <property type="entry name" value="MAM_2"/>
    <property type="match status" value="9"/>
</dbReference>
<evidence type="ECO:0000256" key="4">
    <source>
        <dbReference type="SAM" id="Phobius"/>
    </source>
</evidence>
<dbReference type="CDD" id="cd06263">
    <property type="entry name" value="MAM"/>
    <property type="match status" value="9"/>
</dbReference>
<dbReference type="InterPro" id="IPR023415">
    <property type="entry name" value="LDLR_class-A_CS"/>
</dbReference>
<organism evidence="6 7">
    <name type="scientific">Saccoglossus kowalevskii</name>
    <name type="common">Acorn worm</name>
    <dbReference type="NCBI Taxonomy" id="10224"/>
    <lineage>
        <taxon>Eukaryota</taxon>
        <taxon>Metazoa</taxon>
        <taxon>Hemichordata</taxon>
        <taxon>Enteropneusta</taxon>
        <taxon>Harrimaniidae</taxon>
        <taxon>Saccoglossus</taxon>
    </lineage>
</organism>
<dbReference type="Proteomes" id="UP000694865">
    <property type="component" value="Unplaced"/>
</dbReference>
<evidence type="ECO:0000256" key="2">
    <source>
        <dbReference type="PROSITE-ProRule" id="PRU00124"/>
    </source>
</evidence>
<dbReference type="PANTHER" id="PTHR23282">
    <property type="entry name" value="APICAL ENDOSOMAL GLYCOPROTEIN PRECURSOR"/>
    <property type="match status" value="1"/>
</dbReference>
<evidence type="ECO:0000313" key="6">
    <source>
        <dbReference type="Proteomes" id="UP000694865"/>
    </source>
</evidence>
<dbReference type="PRINTS" id="PR00020">
    <property type="entry name" value="MAMDOMAIN"/>
</dbReference>
<dbReference type="InterPro" id="IPR036055">
    <property type="entry name" value="LDL_receptor-like_sf"/>
</dbReference>
<feature type="region of interest" description="Disordered" evidence="3">
    <location>
        <begin position="1328"/>
        <end position="1355"/>
    </location>
</feature>
<name>A0ABM0GMQ7_SACKO</name>
<feature type="disulfide bond" evidence="2">
    <location>
        <begin position="953"/>
        <end position="968"/>
    </location>
</feature>
<dbReference type="GeneID" id="100367662"/>
<dbReference type="Pfam" id="PF00057">
    <property type="entry name" value="Ldl_recept_a"/>
    <property type="match status" value="1"/>
</dbReference>
<keyword evidence="6" id="KW-1185">Reference proteome</keyword>
<dbReference type="PRINTS" id="PR00261">
    <property type="entry name" value="LDLRECEPTOR"/>
</dbReference>
<keyword evidence="4" id="KW-0472">Membrane</keyword>
<feature type="domain" description="MAM" evidence="5">
    <location>
        <begin position="1473"/>
        <end position="1636"/>
    </location>
</feature>
<feature type="domain" description="MAM" evidence="5">
    <location>
        <begin position="751"/>
        <end position="911"/>
    </location>
</feature>
<dbReference type="SUPFAM" id="SSF57424">
    <property type="entry name" value="LDL receptor-like module"/>
    <property type="match status" value="3"/>
</dbReference>
<feature type="compositionally biased region" description="Basic and acidic residues" evidence="3">
    <location>
        <begin position="1181"/>
        <end position="1192"/>
    </location>
</feature>
<feature type="disulfide bond" evidence="2">
    <location>
        <begin position="718"/>
        <end position="736"/>
    </location>
</feature>
<feature type="domain" description="MAM" evidence="5">
    <location>
        <begin position="19"/>
        <end position="179"/>
    </location>
</feature>
<evidence type="ECO:0000256" key="1">
    <source>
        <dbReference type="ARBA" id="ARBA00023157"/>
    </source>
</evidence>
<dbReference type="SMART" id="SM00137">
    <property type="entry name" value="MAM"/>
    <property type="match status" value="9"/>
</dbReference>
<dbReference type="PANTHER" id="PTHR23282:SF101">
    <property type="entry name" value="MAM DOMAIN-CONTAINING PROTEIN"/>
    <property type="match status" value="1"/>
</dbReference>
<feature type="domain" description="MAM" evidence="5">
    <location>
        <begin position="1309"/>
        <end position="1471"/>
    </location>
</feature>
<proteinExistence type="predicted"/>
<dbReference type="Gene3D" id="4.10.400.10">
    <property type="entry name" value="Low-density Lipoprotein Receptor"/>
    <property type="match status" value="3"/>
</dbReference>
<reference evidence="7" key="1">
    <citation type="submission" date="2025-08" db="UniProtKB">
        <authorList>
            <consortium name="RefSeq"/>
        </authorList>
    </citation>
    <scope>IDENTIFICATION</scope>
    <source>
        <tissue evidence="7">Testes</tissue>
    </source>
</reference>
<sequence>MNGVRFIQSYEVTSQNGPYDCDFENDFCSWMNDPEAGEEWLREQGSTGLRTQTGPPADHTTGTQEGWYAYVQQTLHIGLNVQASLTNPAWTGPKCLTFWYHMYGSSLGSLSVLLDTGQMIHESIWSRSGNVGSNWNYAQVHIEETGTYNVIIESRATLLNIGVVALDDIIVYDEDDCPPLDICDFEYGVCEYTNDQNADAEWNRTKADNHVNGPDYDHSTGTSQGNYVYMDTNGMETGKYARLLSPLYSSSLYESTCLQFWYYIHGGSGGATLSVYIKENDDLGTPIWETEYDQGGFWHIASAEFIPQTEYQVVFEGSVDQQGVYDISLDDISVNIPVGGCTGLHATCNFEYDMCTWTNVGYDDFDWIRYSGSTSFLPYLSGPTKDHTTGSIHGWYMFIESGPPSSSGDKARLVSEVFMPNQNYCFLFYYHMYGLTEESPGTIRIVIEYTDETEQELWRDSENKGDRWQEQYIDIFSTKAFRIAIEGEVDAKFASDLAIDDTKMFNYSCNPPSYNFTCSNGTEIASEEKCNWVVDCPDASDELNCGECTFENGTCEYNDNSRGEYRWERWSGPTPTPNTGPSHDHTWSGEQPGYYMLAASTKGGFVSAATLDGPLVRECHSTCQVVFYYHMFGSDIGKLEAFILENGLETRLWIIQENQGDEWHQAWIPIGRIYTDWQLFFRCDRSFGEEGDIAIDDIIMHNCALPEIRECVDDEIQCDRGSCVASDELCDFVDNCGDATDESDEYCGSYTRCTFEFGVCGFRQDHTDDWDWDLENGRSASVLETGPSRDHTVNTAAGHYVLLNTRLPKRANEQARLISGTFSPGNCKLLFHYHMYGSSCGSLVLYTRTEIGVPMKNIWWEDEPYGDVWVSIELDLSEVKVFEIVFEATVGDGIDGDIALDDISISPECPPTDEQLPIVTPEPVTRMPTPCTESEFYCNDGGQPECISIQQKCDFKSDCTSGSDESICGTCDFETSQCGWIDTSSGIYTWDRMQVGQSSSEHAPATDGLGRNDGYYMVVEGDDSRLYIGAYLETDVTGRIGRCCVASFYYHMDGQDSGAMAFYLQDPNDNLNLALLWTKQGDQGSRWKRAEVFVGSHGSGWRFDVEAYPLLGTLTGDYVDIAIDEIVFIDCHPDQTKENVYDISCDFEEDFCGWLQVASDTDDDSFDWTRMSGPTESRATGPDHDHTKGKDGEGYYLYTEATKDFEKTARLTVYPQPPTSMSCISFYYHMYGSTVGSLTIYQQRLGFPETSIWTRSGTWGNEWHYAQKTVSHDDNQYQIHIEGVTGHAWASDIAIDDIKYEDGQCPTTVVCDFEIDFCDWVNGENDDMDWRRGNDGTPSSGTGPENDHTTGTSDGYFSYIETSKPRRAGDRAHLLSPVYPGGTSECLEFWYHMSGEDIGSLRVFTQDVASKEQVGEQWEKSTHQGSIWRYAHYSAYSDEDYRIVIEGTKGEDTKGDIAIDDLRAVEGACGLPGYCNFDNGMCGWTNNMDDDDFDWLRNYGTTLASDTGPSYDHTTATYKGFYMYTESSIPVVEGDISWLISEHFEATDQSCFIFYYHMYGDEMGSMVIYLMKAEDISSKSDIWRRDGNVGDEWNEARVEIVSSYEYQLIIEGVIGSGRQSNMAIDDTLLYNGSCADYVSPVYPDPPQEQDNDSSSVGAIVFASIILVAVVITVFCGLWYYYRRREQKSVIPSFIQNISFGKSNAGMSTDRDTTVLFSMPTYDICFAIQQLKTKNTLTSHGIIAGIILGIG</sequence>
<dbReference type="Pfam" id="PF00629">
    <property type="entry name" value="MAM"/>
    <property type="match status" value="9"/>
</dbReference>
<dbReference type="SUPFAM" id="SSF49899">
    <property type="entry name" value="Concanavalin A-like lectins/glucanases"/>
    <property type="match status" value="9"/>
</dbReference>
<dbReference type="Gene3D" id="2.60.120.200">
    <property type="match status" value="9"/>
</dbReference>
<accession>A0ABM0GMQ7</accession>
<feature type="disulfide bond" evidence="2">
    <location>
        <begin position="711"/>
        <end position="723"/>
    </location>
</feature>
<feature type="region of interest" description="Disordered" evidence="3">
    <location>
        <begin position="1165"/>
        <end position="1192"/>
    </location>
</feature>
<feature type="domain" description="MAM" evidence="5">
    <location>
        <begin position="346"/>
        <end position="511"/>
    </location>
</feature>
<evidence type="ECO:0000259" key="5">
    <source>
        <dbReference type="PROSITE" id="PS50060"/>
    </source>
</evidence>
<feature type="domain" description="MAM" evidence="5">
    <location>
        <begin position="181"/>
        <end position="343"/>
    </location>
</feature>
<keyword evidence="4" id="KW-1133">Transmembrane helix</keyword>
<feature type="disulfide bond" evidence="2">
    <location>
        <begin position="518"/>
        <end position="536"/>
    </location>
</feature>
<feature type="domain" description="MAM" evidence="5">
    <location>
        <begin position="546"/>
        <end position="705"/>
    </location>
</feature>
<dbReference type="InterPro" id="IPR013320">
    <property type="entry name" value="ConA-like_dom_sf"/>
</dbReference>
<dbReference type="InterPro" id="IPR002172">
    <property type="entry name" value="LDrepeatLR_classA_rpt"/>
</dbReference>